<evidence type="ECO:0000259" key="10">
    <source>
        <dbReference type="Pfam" id="PF01301"/>
    </source>
</evidence>
<dbReference type="PROSITE" id="PS51257">
    <property type="entry name" value="PROKAR_LIPOPROTEIN"/>
    <property type="match status" value="1"/>
</dbReference>
<dbReference type="GO" id="GO:0005975">
    <property type="term" value="P:carbohydrate metabolic process"/>
    <property type="evidence" value="ECO:0007669"/>
    <property type="project" value="InterPro"/>
</dbReference>
<gene>
    <name evidence="13" type="primary">glb2</name>
    <name evidence="13" type="ORF">PPL_06912</name>
</gene>
<protein>
    <recommendedName>
        <fullName evidence="3 7">Beta-galactosidase</fullName>
        <ecNumber evidence="3 7">3.2.1.23</ecNumber>
    </recommendedName>
</protein>
<dbReference type="Pfam" id="PF21317">
    <property type="entry name" value="BetaGal_ABD_1"/>
    <property type="match status" value="1"/>
</dbReference>
<dbReference type="RefSeq" id="XP_020432210.1">
    <property type="nucleotide sequence ID" value="XM_020577762.1"/>
</dbReference>
<comment type="catalytic activity">
    <reaction evidence="1 7">
        <text>Hydrolysis of terminal non-reducing beta-D-galactose residues in beta-D-galactosides.</text>
        <dbReference type="EC" id="3.2.1.23"/>
    </reaction>
</comment>
<evidence type="ECO:0000256" key="1">
    <source>
        <dbReference type="ARBA" id="ARBA00001412"/>
    </source>
</evidence>
<dbReference type="InterPro" id="IPR001944">
    <property type="entry name" value="Glycoside_Hdrlase_35"/>
</dbReference>
<dbReference type="OMA" id="CGNYNHG"/>
<evidence type="ECO:0000256" key="7">
    <source>
        <dbReference type="RuleBase" id="RU000675"/>
    </source>
</evidence>
<dbReference type="SUPFAM" id="SSF49785">
    <property type="entry name" value="Galactose-binding domain-like"/>
    <property type="match status" value="2"/>
</dbReference>
<dbReference type="Gene3D" id="3.20.20.80">
    <property type="entry name" value="Glycosidases"/>
    <property type="match status" value="1"/>
</dbReference>
<comment type="similarity">
    <text evidence="2 8">Belongs to the glycosyl hydrolase 35 family.</text>
</comment>
<feature type="chain" id="PRO_5003041049" description="Beta-galactosidase" evidence="9">
    <location>
        <begin position="25"/>
        <end position="727"/>
    </location>
</feature>
<keyword evidence="4 9" id="KW-0732">Signal</keyword>
<evidence type="ECO:0000256" key="3">
    <source>
        <dbReference type="ARBA" id="ARBA00012756"/>
    </source>
</evidence>
<organism evidence="13 14">
    <name type="scientific">Heterostelium pallidum (strain ATCC 26659 / Pp 5 / PN500)</name>
    <name type="common">Cellular slime mold</name>
    <name type="synonym">Polysphondylium pallidum</name>
    <dbReference type="NCBI Taxonomy" id="670386"/>
    <lineage>
        <taxon>Eukaryota</taxon>
        <taxon>Amoebozoa</taxon>
        <taxon>Evosea</taxon>
        <taxon>Eumycetozoa</taxon>
        <taxon>Dictyostelia</taxon>
        <taxon>Acytosteliales</taxon>
        <taxon>Acytosteliaceae</taxon>
        <taxon>Heterostelium</taxon>
    </lineage>
</organism>
<dbReference type="STRING" id="670386.D3BDV9"/>
<feature type="signal peptide" evidence="9">
    <location>
        <begin position="1"/>
        <end position="24"/>
    </location>
</feature>
<evidence type="ECO:0000256" key="2">
    <source>
        <dbReference type="ARBA" id="ARBA00009809"/>
    </source>
</evidence>
<feature type="domain" description="Glycoside hydrolase 35 catalytic" evidence="10">
    <location>
        <begin position="49"/>
        <end position="352"/>
    </location>
</feature>
<dbReference type="InParanoid" id="D3BDV9"/>
<feature type="domain" description="Beta-galactosidase 1-like first all-beta" evidence="11">
    <location>
        <begin position="483"/>
        <end position="584"/>
    </location>
</feature>
<comment type="caution">
    <text evidence="13">The sequence shown here is derived from an EMBL/GenBank/DDBJ whole genome shotgun (WGS) entry which is preliminary data.</text>
</comment>
<keyword evidence="14" id="KW-1185">Reference proteome</keyword>
<dbReference type="PRINTS" id="PR00742">
    <property type="entry name" value="GLHYDRLASE35"/>
</dbReference>
<sequence>MYKNNYYYYLLLLIFVAGCFVVDAKSLDSVETVAAKFGVPLNVSYDHRSLIINGERKLLLSASIHYPRATPSMWRPVLEATKAAGIDLIETYTFWNLHEPTPGTYNFEGNANVTAFLDICAELGLYVTVRFGPYVCAEWNYGGFPFWLKEIDGIVFRDYNQPFMDQMSNWMTYIVNYLRPYYASNGGPIILAQVENEYGWLEAAYGASGTKYALWAAQFANSLDIGIPWIMCSQDDIATVINTCNGFYCHDWIDVHWTAYPNQPAFWTENWPGWFQNWEGGVPHRPVQDVLYSVARWIAYGGSMMNYYMWFGGTTFGRWTGGPFITTSYDYDGAIDEYGYPYEPKYSQSLEFHTIIHAYEHIILSMNPPKPILLGENVEISHFYSVETGESFSFLANFGATGVQTVQWNGITFKVQPWSVQLLYNNVSIFDTSATPIGSPVPKQFTPIKSFENIGQWSESFDLTFTNYSETPMEQLSLTRDQTDYLWYVTKIEVNRVGAQLSLPNISDMVHVFVDNQYIATGRGPTNITLNSTIGVGGHTLQVLHTKVGLVNYAEHMEATVAGIFEPVTLDSVDISSNGWSMKPFVQGETLQLYNPNHSGSVQWTNVTGNPPLTWYKFNFNLELSSNMSLALDMLGMTKGMIFVNGYNIGRYWLALAYGCNPCTYQGGYSPSMCQLGCGEPSQQYYHVPTDWLMNGENEIVIFEEVYGNPEAITLVQRVIPYTNDCY</sequence>
<proteinExistence type="inferred from homology"/>
<dbReference type="AlphaFoldDB" id="D3BDV9"/>
<evidence type="ECO:0000256" key="4">
    <source>
        <dbReference type="ARBA" id="ARBA00022729"/>
    </source>
</evidence>
<dbReference type="InterPro" id="IPR048912">
    <property type="entry name" value="BetaGal1-like_ABD1"/>
</dbReference>
<reference evidence="13 14" key="1">
    <citation type="journal article" date="2011" name="Genome Res.">
        <title>Phylogeny-wide analysis of social amoeba genomes highlights ancient origins for complex intercellular communication.</title>
        <authorList>
            <person name="Heidel A.J."/>
            <person name="Lawal H.M."/>
            <person name="Felder M."/>
            <person name="Schilde C."/>
            <person name="Helps N.R."/>
            <person name="Tunggal B."/>
            <person name="Rivero F."/>
            <person name="John U."/>
            <person name="Schleicher M."/>
            <person name="Eichinger L."/>
            <person name="Platzer M."/>
            <person name="Noegel A.A."/>
            <person name="Schaap P."/>
            <person name="Gloeckner G."/>
        </authorList>
    </citation>
    <scope>NUCLEOTIDE SEQUENCE [LARGE SCALE GENOMIC DNA]</scope>
    <source>
        <strain evidence="14">ATCC 26659 / Pp 5 / PN500</strain>
    </source>
</reference>
<dbReference type="Pfam" id="PF21467">
    <property type="entry name" value="BetaGal_gal-bd"/>
    <property type="match status" value="1"/>
</dbReference>
<dbReference type="InterPro" id="IPR017853">
    <property type="entry name" value="GH"/>
</dbReference>
<dbReference type="PROSITE" id="PS01182">
    <property type="entry name" value="GLYCOSYL_HYDROL_F35"/>
    <property type="match status" value="1"/>
</dbReference>
<accession>D3BDV9</accession>
<dbReference type="PANTHER" id="PTHR23421">
    <property type="entry name" value="BETA-GALACTOSIDASE RELATED"/>
    <property type="match status" value="1"/>
</dbReference>
<evidence type="ECO:0000256" key="8">
    <source>
        <dbReference type="RuleBase" id="RU003679"/>
    </source>
</evidence>
<name>D3BDV9_HETP5</name>
<evidence type="ECO:0000259" key="12">
    <source>
        <dbReference type="Pfam" id="PF21467"/>
    </source>
</evidence>
<dbReference type="EC" id="3.2.1.23" evidence="3 7"/>
<dbReference type="FunFam" id="3.20.20.80:FF:000006">
    <property type="entry name" value="Beta-galactosidase"/>
    <property type="match status" value="1"/>
</dbReference>
<evidence type="ECO:0000259" key="11">
    <source>
        <dbReference type="Pfam" id="PF21317"/>
    </source>
</evidence>
<evidence type="ECO:0000256" key="5">
    <source>
        <dbReference type="ARBA" id="ARBA00022801"/>
    </source>
</evidence>
<feature type="domain" description="Beta-galactosidase galactose-binding" evidence="12">
    <location>
        <begin position="613"/>
        <end position="698"/>
    </location>
</feature>
<keyword evidence="6 7" id="KW-0326">Glycosidase</keyword>
<keyword evidence="5 7" id="KW-0378">Hydrolase</keyword>
<evidence type="ECO:0000313" key="14">
    <source>
        <dbReference type="Proteomes" id="UP000001396"/>
    </source>
</evidence>
<evidence type="ECO:0000313" key="13">
    <source>
        <dbReference type="EMBL" id="EFA80090.1"/>
    </source>
</evidence>
<dbReference type="InterPro" id="IPR019801">
    <property type="entry name" value="Glyco_hydro_35_CS"/>
</dbReference>
<dbReference type="InterPro" id="IPR008979">
    <property type="entry name" value="Galactose-bd-like_sf"/>
</dbReference>
<dbReference type="GeneID" id="31362393"/>
<dbReference type="GO" id="GO:0004565">
    <property type="term" value="F:beta-galactosidase activity"/>
    <property type="evidence" value="ECO:0007669"/>
    <property type="project" value="UniProtKB-EC"/>
</dbReference>
<evidence type="ECO:0000256" key="9">
    <source>
        <dbReference type="SAM" id="SignalP"/>
    </source>
</evidence>
<dbReference type="InterPro" id="IPR031330">
    <property type="entry name" value="Gly_Hdrlase_35_cat"/>
</dbReference>
<dbReference type="SUPFAM" id="SSF51445">
    <property type="entry name" value="(Trans)glycosidases"/>
    <property type="match status" value="1"/>
</dbReference>
<dbReference type="Proteomes" id="UP000001396">
    <property type="component" value="Unassembled WGS sequence"/>
</dbReference>
<dbReference type="InterPro" id="IPR048913">
    <property type="entry name" value="BetaGal_gal-bd"/>
</dbReference>
<evidence type="ECO:0000256" key="6">
    <source>
        <dbReference type="ARBA" id="ARBA00023295"/>
    </source>
</evidence>
<dbReference type="EMBL" id="ADBJ01000031">
    <property type="protein sequence ID" value="EFA80090.1"/>
    <property type="molecule type" value="Genomic_DNA"/>
</dbReference>
<dbReference type="Pfam" id="PF01301">
    <property type="entry name" value="Glyco_hydro_35"/>
    <property type="match status" value="1"/>
</dbReference>
<dbReference type="Gene3D" id="2.60.120.260">
    <property type="entry name" value="Galactose-binding domain-like"/>
    <property type="match status" value="2"/>
</dbReference>